<dbReference type="GO" id="GO:0055085">
    <property type="term" value="P:transmembrane transport"/>
    <property type="evidence" value="ECO:0007669"/>
    <property type="project" value="InterPro"/>
</dbReference>
<evidence type="ECO:0000256" key="3">
    <source>
        <dbReference type="ARBA" id="ARBA00022475"/>
    </source>
</evidence>
<feature type="transmembrane region" description="Helical" evidence="7">
    <location>
        <begin position="124"/>
        <end position="145"/>
    </location>
</feature>
<evidence type="ECO:0000313" key="8">
    <source>
        <dbReference type="EMBL" id="TDK46830.1"/>
    </source>
</evidence>
<evidence type="ECO:0000256" key="6">
    <source>
        <dbReference type="ARBA" id="ARBA00023136"/>
    </source>
</evidence>
<evidence type="ECO:0000313" key="9">
    <source>
        <dbReference type="Proteomes" id="UP000295301"/>
    </source>
</evidence>
<keyword evidence="5 7" id="KW-1133">Transmembrane helix</keyword>
<gene>
    <name evidence="8" type="ORF">E1832_12090</name>
</gene>
<keyword evidence="6 7" id="KW-0472">Membrane</keyword>
<feature type="transmembrane region" description="Helical" evidence="7">
    <location>
        <begin position="195"/>
        <end position="215"/>
    </location>
</feature>
<organism evidence="8 9">
    <name type="scientific">Antarcticimicrobium luteum</name>
    <dbReference type="NCBI Taxonomy" id="2547397"/>
    <lineage>
        <taxon>Bacteria</taxon>
        <taxon>Pseudomonadati</taxon>
        <taxon>Pseudomonadota</taxon>
        <taxon>Alphaproteobacteria</taxon>
        <taxon>Rhodobacterales</taxon>
        <taxon>Paracoccaceae</taxon>
        <taxon>Antarcticimicrobium</taxon>
    </lineage>
</organism>
<feature type="transmembrane region" description="Helical" evidence="7">
    <location>
        <begin position="65"/>
        <end position="86"/>
    </location>
</feature>
<dbReference type="EMBL" id="SMUV01000066">
    <property type="protein sequence ID" value="TDK46830.1"/>
    <property type="molecule type" value="Genomic_DNA"/>
</dbReference>
<dbReference type="InterPro" id="IPR004776">
    <property type="entry name" value="Mem_transp_PIN-like"/>
</dbReference>
<proteinExistence type="predicted"/>
<dbReference type="OrthoDB" id="7329340at2"/>
<keyword evidence="2" id="KW-0813">Transport</keyword>
<keyword evidence="4 7" id="KW-0812">Transmembrane</keyword>
<comment type="caution">
    <text evidence="8">The sequence shown here is derived from an EMBL/GenBank/DDBJ whole genome shotgun (WGS) entry which is preliminary data.</text>
</comment>
<evidence type="ECO:0000256" key="1">
    <source>
        <dbReference type="ARBA" id="ARBA00004141"/>
    </source>
</evidence>
<evidence type="ECO:0000256" key="7">
    <source>
        <dbReference type="SAM" id="Phobius"/>
    </source>
</evidence>
<sequence>MVEIFIRTLPFFAIIGLGYWAGRSRFFTEEATSYLTKFVFYFALSAMIFRFAANLSFAEVFNGRLVLGYLWGTAFVYGIATAVAFLRGLDVPTAGIEAQCVAIGNVGFLGLPMLSLLFGEAAIGPVMLVLTTDLVVFSSLIVMLINGGRDGRLKLSTLRLMGMGLLRNPMIVSIVLGMLWSALELPVPEPLNAFLSILGGAATPGALFAIGASLASKSAERVQVAAWLSFGKLVLHPAAVALGVLVLFPLDAFSASVVIASAALPVAGNVYMLAQHYGVAPHRVSAAILLSTMASILTVPVVIAWITGA</sequence>
<evidence type="ECO:0000256" key="4">
    <source>
        <dbReference type="ARBA" id="ARBA00022692"/>
    </source>
</evidence>
<keyword evidence="3" id="KW-1003">Cell membrane</keyword>
<dbReference type="RefSeq" id="WP_133360013.1">
    <property type="nucleotide sequence ID" value="NZ_SMUV01000066.1"/>
</dbReference>
<keyword evidence="9" id="KW-1185">Reference proteome</keyword>
<evidence type="ECO:0000256" key="2">
    <source>
        <dbReference type="ARBA" id="ARBA00022448"/>
    </source>
</evidence>
<dbReference type="Proteomes" id="UP000295301">
    <property type="component" value="Unassembled WGS sequence"/>
</dbReference>
<feature type="transmembrane region" description="Helical" evidence="7">
    <location>
        <begin position="34"/>
        <end position="53"/>
    </location>
</feature>
<dbReference type="AlphaFoldDB" id="A0A4R5V4J9"/>
<feature type="transmembrane region" description="Helical" evidence="7">
    <location>
        <begin position="98"/>
        <end position="118"/>
    </location>
</feature>
<dbReference type="PANTHER" id="PTHR36838:SF3">
    <property type="entry name" value="TRANSPORTER AUXIN EFFLUX CARRIER EC FAMILY"/>
    <property type="match status" value="1"/>
</dbReference>
<feature type="transmembrane region" description="Helical" evidence="7">
    <location>
        <begin position="227"/>
        <end position="248"/>
    </location>
</feature>
<evidence type="ECO:0000256" key="5">
    <source>
        <dbReference type="ARBA" id="ARBA00022989"/>
    </source>
</evidence>
<dbReference type="GO" id="GO:0016020">
    <property type="term" value="C:membrane"/>
    <property type="evidence" value="ECO:0007669"/>
    <property type="project" value="UniProtKB-SubCell"/>
</dbReference>
<comment type="subcellular location">
    <subcellularLocation>
        <location evidence="1">Membrane</location>
        <topology evidence="1">Multi-pass membrane protein</topology>
    </subcellularLocation>
</comment>
<feature type="transmembrane region" description="Helical" evidence="7">
    <location>
        <begin position="286"/>
        <end position="306"/>
    </location>
</feature>
<dbReference type="PANTHER" id="PTHR36838">
    <property type="entry name" value="AUXIN EFFLUX CARRIER FAMILY PROTEIN"/>
    <property type="match status" value="1"/>
</dbReference>
<feature type="transmembrane region" description="Helical" evidence="7">
    <location>
        <begin position="254"/>
        <end position="274"/>
    </location>
</feature>
<reference evidence="8 9" key="1">
    <citation type="submission" date="2019-03" db="EMBL/GenBank/DDBJ databases">
        <title>Ruegeria lutea sp. nov., a novel strain, isolated from marine sediment, the Masan Bay, South Korea.</title>
        <authorList>
            <person name="Kim J."/>
            <person name="Kim D.-Y."/>
            <person name="Lee S.-S."/>
        </authorList>
    </citation>
    <scope>NUCLEOTIDE SEQUENCE [LARGE SCALE GENOMIC DNA]</scope>
    <source>
        <strain evidence="8 9">318-1</strain>
    </source>
</reference>
<feature type="transmembrane region" description="Helical" evidence="7">
    <location>
        <begin position="6"/>
        <end position="22"/>
    </location>
</feature>
<name>A0A4R5V4J9_9RHOB</name>
<protein>
    <submittedName>
        <fullName evidence="8">AEC family transporter</fullName>
    </submittedName>
</protein>
<dbReference type="Pfam" id="PF03547">
    <property type="entry name" value="Mem_trans"/>
    <property type="match status" value="1"/>
</dbReference>
<feature type="transmembrane region" description="Helical" evidence="7">
    <location>
        <begin position="165"/>
        <end position="183"/>
    </location>
</feature>
<accession>A0A4R5V4J9</accession>